<dbReference type="GO" id="GO:0016740">
    <property type="term" value="F:transferase activity"/>
    <property type="evidence" value="ECO:0007669"/>
    <property type="project" value="UniProtKB-KW"/>
</dbReference>
<dbReference type="AlphaFoldDB" id="A0A502CFD1"/>
<protein>
    <submittedName>
        <fullName evidence="1">Glycosyl transferase family 1</fullName>
    </submittedName>
</protein>
<gene>
    <name evidence="1" type="ORF">EAH88_02475</name>
</gene>
<dbReference type="RefSeq" id="WP_140648639.1">
    <property type="nucleotide sequence ID" value="NZ_RCZB01000004.1"/>
</dbReference>
<keyword evidence="2" id="KW-1185">Reference proteome</keyword>
<keyword evidence="1" id="KW-0808">Transferase</keyword>
<organism evidence="1 2">
    <name type="scientific">Rhodanobacter glycinis</name>
    <dbReference type="NCBI Taxonomy" id="582702"/>
    <lineage>
        <taxon>Bacteria</taxon>
        <taxon>Pseudomonadati</taxon>
        <taxon>Pseudomonadota</taxon>
        <taxon>Gammaproteobacteria</taxon>
        <taxon>Lysobacterales</taxon>
        <taxon>Rhodanobacteraceae</taxon>
        <taxon>Rhodanobacter</taxon>
    </lineage>
</organism>
<accession>A0A502CFD1</accession>
<dbReference type="SUPFAM" id="SSF53756">
    <property type="entry name" value="UDP-Glycosyltransferase/glycogen phosphorylase"/>
    <property type="match status" value="1"/>
</dbReference>
<dbReference type="Proteomes" id="UP000319486">
    <property type="component" value="Unassembled WGS sequence"/>
</dbReference>
<proteinExistence type="predicted"/>
<sequence>MARINLLAWDNQRGLTHDIRLLSNALVVLGHEVHVTRLGPHRQDGRWKGHLLRLRMWWLRLRRGNRRATLYDANIALEHVRPAWFGLARLNLLVPNPEWLSPRSQQYLKRFDAILCKTQYAGEVFRAHGCRALYIGFRGTDCLDQDIPRQPAFLHLAGASKMKGTQRLLALWRRHPEWPKLVVLQSPRTATSLAEPIPGNIEHRVGYLNDIREIRRLQNSHVFHLCLSETEGWGHYLAEGMSCKAVVVTCDAPPMNELVSPTRGMLVKASETGPFNLATRYRFDDAALEATIERLMTMPENERTLLGEQARAWFVSNEAAFASRLDAALRQLL</sequence>
<evidence type="ECO:0000313" key="1">
    <source>
        <dbReference type="EMBL" id="TPG11412.1"/>
    </source>
</evidence>
<reference evidence="1 2" key="1">
    <citation type="journal article" date="2019" name="Environ. Microbiol.">
        <title>Species interactions and distinct microbial communities in high Arctic permafrost affected cryosols are associated with the CH4 and CO2 gas fluxes.</title>
        <authorList>
            <person name="Altshuler I."/>
            <person name="Hamel J."/>
            <person name="Turney S."/>
            <person name="Magnuson E."/>
            <person name="Levesque R."/>
            <person name="Greer C."/>
            <person name="Whyte L.G."/>
        </authorList>
    </citation>
    <scope>NUCLEOTIDE SEQUENCE [LARGE SCALE GENOMIC DNA]</scope>
    <source>
        <strain evidence="1 2">S13Y</strain>
    </source>
</reference>
<dbReference type="OrthoDB" id="654660at2"/>
<dbReference type="EMBL" id="RCZO01000001">
    <property type="protein sequence ID" value="TPG11412.1"/>
    <property type="molecule type" value="Genomic_DNA"/>
</dbReference>
<dbReference type="Gene3D" id="3.40.50.2000">
    <property type="entry name" value="Glycogen Phosphorylase B"/>
    <property type="match status" value="1"/>
</dbReference>
<name>A0A502CFD1_9GAMM</name>
<comment type="caution">
    <text evidence="1">The sequence shown here is derived from an EMBL/GenBank/DDBJ whole genome shotgun (WGS) entry which is preliminary data.</text>
</comment>
<evidence type="ECO:0000313" key="2">
    <source>
        <dbReference type="Proteomes" id="UP000319486"/>
    </source>
</evidence>